<evidence type="ECO:0000256" key="2">
    <source>
        <dbReference type="SAM" id="MobiDB-lite"/>
    </source>
</evidence>
<dbReference type="InterPro" id="IPR011051">
    <property type="entry name" value="RmlC_Cupin_sf"/>
</dbReference>
<dbReference type="Gene3D" id="2.60.120.10">
    <property type="entry name" value="Jelly Rolls"/>
    <property type="match status" value="1"/>
</dbReference>
<feature type="compositionally biased region" description="Basic and acidic residues" evidence="2">
    <location>
        <begin position="1"/>
        <end position="10"/>
    </location>
</feature>
<gene>
    <name evidence="4" type="ORF">ACFP0N_18060</name>
</gene>
<proteinExistence type="predicted"/>
<evidence type="ECO:0000256" key="1">
    <source>
        <dbReference type="ARBA" id="ARBA00023125"/>
    </source>
</evidence>
<dbReference type="InterPro" id="IPR001387">
    <property type="entry name" value="Cro/C1-type_HTH"/>
</dbReference>
<dbReference type="CDD" id="cd00093">
    <property type="entry name" value="HTH_XRE"/>
    <property type="match status" value="1"/>
</dbReference>
<feature type="region of interest" description="Disordered" evidence="2">
    <location>
        <begin position="1"/>
        <end position="43"/>
    </location>
</feature>
<dbReference type="SUPFAM" id="SSF51182">
    <property type="entry name" value="RmlC-like cupins"/>
    <property type="match status" value="1"/>
</dbReference>
<evidence type="ECO:0000313" key="5">
    <source>
        <dbReference type="Proteomes" id="UP001596067"/>
    </source>
</evidence>
<dbReference type="CDD" id="cd02209">
    <property type="entry name" value="cupin_XRE_C"/>
    <property type="match status" value="1"/>
</dbReference>
<evidence type="ECO:0000259" key="3">
    <source>
        <dbReference type="PROSITE" id="PS50943"/>
    </source>
</evidence>
<keyword evidence="5" id="KW-1185">Reference proteome</keyword>
<dbReference type="SUPFAM" id="SSF47413">
    <property type="entry name" value="lambda repressor-like DNA-binding domains"/>
    <property type="match status" value="1"/>
</dbReference>
<feature type="domain" description="HTH cro/C1-type" evidence="3">
    <location>
        <begin position="57"/>
        <end position="111"/>
    </location>
</feature>
<dbReference type="InterPro" id="IPR010982">
    <property type="entry name" value="Lambda_DNA-bd_dom_sf"/>
</dbReference>
<dbReference type="Pfam" id="PF07883">
    <property type="entry name" value="Cupin_2"/>
    <property type="match status" value="1"/>
</dbReference>
<dbReference type="Proteomes" id="UP001596067">
    <property type="component" value="Unassembled WGS sequence"/>
</dbReference>
<reference evidence="5" key="1">
    <citation type="journal article" date="2019" name="Int. J. Syst. Evol. Microbiol.">
        <title>The Global Catalogue of Microorganisms (GCM) 10K type strain sequencing project: providing services to taxonomists for standard genome sequencing and annotation.</title>
        <authorList>
            <consortium name="The Broad Institute Genomics Platform"/>
            <consortium name="The Broad Institute Genome Sequencing Center for Infectious Disease"/>
            <person name="Wu L."/>
            <person name="Ma J."/>
        </authorList>
    </citation>
    <scope>NUCLEOTIDE SEQUENCE [LARGE SCALE GENOMIC DNA]</scope>
    <source>
        <strain evidence="5">CGMCC 4.1469</strain>
    </source>
</reference>
<dbReference type="InterPro" id="IPR014710">
    <property type="entry name" value="RmlC-like_jellyroll"/>
</dbReference>
<dbReference type="Pfam" id="PF01381">
    <property type="entry name" value="HTH_3"/>
    <property type="match status" value="1"/>
</dbReference>
<dbReference type="EMBL" id="JBHSOD010000021">
    <property type="protein sequence ID" value="MFC5886875.1"/>
    <property type="molecule type" value="Genomic_DNA"/>
</dbReference>
<feature type="compositionally biased region" description="Low complexity" evidence="2">
    <location>
        <begin position="22"/>
        <end position="34"/>
    </location>
</feature>
<comment type="caution">
    <text evidence="4">The sequence shown here is derived from an EMBL/GenBank/DDBJ whole genome shotgun (WGS) entry which is preliminary data.</text>
</comment>
<dbReference type="Gene3D" id="1.10.260.40">
    <property type="entry name" value="lambda repressor-like DNA-binding domains"/>
    <property type="match status" value="1"/>
</dbReference>
<dbReference type="PANTHER" id="PTHR46797">
    <property type="entry name" value="HTH-TYPE TRANSCRIPTIONAL REGULATOR"/>
    <property type="match status" value="1"/>
</dbReference>
<dbReference type="SMART" id="SM00530">
    <property type="entry name" value="HTH_XRE"/>
    <property type="match status" value="1"/>
</dbReference>
<feature type="compositionally biased region" description="Basic residues" evidence="2">
    <location>
        <begin position="11"/>
        <end position="20"/>
    </location>
</feature>
<organism evidence="4 5">
    <name type="scientific">Kitasatospora aburaviensis</name>
    <dbReference type="NCBI Taxonomy" id="67265"/>
    <lineage>
        <taxon>Bacteria</taxon>
        <taxon>Bacillati</taxon>
        <taxon>Actinomycetota</taxon>
        <taxon>Actinomycetes</taxon>
        <taxon>Kitasatosporales</taxon>
        <taxon>Streptomycetaceae</taxon>
        <taxon>Kitasatospora</taxon>
    </lineage>
</organism>
<accession>A0ABW1EYG0</accession>
<dbReference type="InterPro" id="IPR050807">
    <property type="entry name" value="TransReg_Diox_bact_type"/>
</dbReference>
<dbReference type="PROSITE" id="PS50943">
    <property type="entry name" value="HTH_CROC1"/>
    <property type="match status" value="1"/>
</dbReference>
<dbReference type="InterPro" id="IPR013096">
    <property type="entry name" value="Cupin_2"/>
</dbReference>
<protein>
    <submittedName>
        <fullName evidence="4">Helix-turn-helix transcriptional regulator</fullName>
    </submittedName>
</protein>
<dbReference type="RefSeq" id="WP_313767415.1">
    <property type="nucleotide sequence ID" value="NZ_BAAAVH010000027.1"/>
</dbReference>
<dbReference type="PANTHER" id="PTHR46797:SF1">
    <property type="entry name" value="METHYLPHOSPHONATE SYNTHASE"/>
    <property type="match status" value="1"/>
</dbReference>
<sequence length="238" mass="25422">MANASHDDHAHRTHRARRKGAAPDPAAPASSEGAEPGDGGALSDELAGVLESVGPRLRALRRERGATLAGVSEATGISLSTLSRLESGLRRPTLELLLPLAREYRVPLDELVGAPATGDPRVHSRPFTRGGQTFVPLTRHFGGLHAYKQIMPPGFRAGPELEPKVHEGHEWVYVLAGRLRLLLGSQDLVLTAGEAAEFDTRIPHAFGNAGTQAVEFLSLFGAQGERIHVRAKPGTSVR</sequence>
<keyword evidence="1" id="KW-0238">DNA-binding</keyword>
<evidence type="ECO:0000313" key="4">
    <source>
        <dbReference type="EMBL" id="MFC5886875.1"/>
    </source>
</evidence>
<name>A0ABW1EYG0_9ACTN</name>